<dbReference type="RefSeq" id="WP_285872327.1">
    <property type="nucleotide sequence ID" value="NZ_JARFYM010000035.1"/>
</dbReference>
<name>A0ABT7K2S0_9HYPH</name>
<gene>
    <name evidence="1" type="ORF">PY649_28800</name>
</gene>
<dbReference type="Proteomes" id="UP001172645">
    <property type="component" value="Unassembled WGS sequence"/>
</dbReference>
<evidence type="ECO:0000313" key="2">
    <source>
        <dbReference type="Proteomes" id="UP001172645"/>
    </source>
</evidence>
<evidence type="ECO:0008006" key="3">
    <source>
        <dbReference type="Google" id="ProtNLM"/>
    </source>
</evidence>
<protein>
    <recommendedName>
        <fullName evidence="3">Antitoxin VbhA domain-containing protein</fullName>
    </recommendedName>
</protein>
<proteinExistence type="predicted"/>
<comment type="caution">
    <text evidence="1">The sequence shown here is derived from an EMBL/GenBank/DDBJ whole genome shotgun (WGS) entry which is preliminary data.</text>
</comment>
<accession>A0ABT7K2S0</accession>
<evidence type="ECO:0000313" key="1">
    <source>
        <dbReference type="EMBL" id="MDL2402900.1"/>
    </source>
</evidence>
<dbReference type="InterPro" id="IPR043038">
    <property type="entry name" value="VbhA_sf"/>
</dbReference>
<reference evidence="1" key="1">
    <citation type="submission" date="2023-06" db="EMBL/GenBank/DDBJ databases">
        <title>Phylogenetic Diversity of Rhizobium strains.</title>
        <authorList>
            <person name="Moura F.T."/>
            <person name="Helene L.C.F."/>
            <person name="Hungria M."/>
        </authorList>
    </citation>
    <scope>NUCLEOTIDE SEQUENCE</scope>
    <source>
        <strain evidence="1">CCGE526</strain>
    </source>
</reference>
<dbReference type="Gene3D" id="1.10.8.1050">
    <property type="entry name" value="Antitoxin VbhA-like"/>
    <property type="match status" value="1"/>
</dbReference>
<sequence length="102" mass="11531">MRAIIGKYGLAYRFSSGGCSIELLSRGRLVRSGGHGIIQSRRSIAERAIARARARGTPIDDDSEFVALVELWIEGEIDMKEMRLRYVKLLDQRAHSHFARSQ</sequence>
<keyword evidence="2" id="KW-1185">Reference proteome</keyword>
<organism evidence="1 2">
    <name type="scientific">Rhizobium mayense</name>
    <dbReference type="NCBI Taxonomy" id="1312184"/>
    <lineage>
        <taxon>Bacteria</taxon>
        <taxon>Pseudomonadati</taxon>
        <taxon>Pseudomonadota</taxon>
        <taxon>Alphaproteobacteria</taxon>
        <taxon>Hyphomicrobiales</taxon>
        <taxon>Rhizobiaceae</taxon>
        <taxon>Rhizobium/Agrobacterium group</taxon>
        <taxon>Rhizobium</taxon>
    </lineage>
</organism>
<dbReference type="EMBL" id="JARFYM010000035">
    <property type="protein sequence ID" value="MDL2402900.1"/>
    <property type="molecule type" value="Genomic_DNA"/>
</dbReference>